<keyword evidence="5" id="KW-0677">Repeat</keyword>
<dbReference type="SMART" id="SM00365">
    <property type="entry name" value="LRR_SD22"/>
    <property type="match status" value="6"/>
</dbReference>
<evidence type="ECO:0008006" key="11">
    <source>
        <dbReference type="Google" id="ProtNLM"/>
    </source>
</evidence>
<feature type="region of interest" description="Disordered" evidence="7">
    <location>
        <begin position="458"/>
        <end position="489"/>
    </location>
</feature>
<gene>
    <name evidence="9" type="ORF">R5R35_012068</name>
</gene>
<evidence type="ECO:0000256" key="7">
    <source>
        <dbReference type="SAM" id="MobiDB-lite"/>
    </source>
</evidence>
<dbReference type="InterPro" id="IPR003591">
    <property type="entry name" value="Leu-rich_rpt_typical-subtyp"/>
</dbReference>
<feature type="region of interest" description="Disordered" evidence="7">
    <location>
        <begin position="304"/>
        <end position="328"/>
    </location>
</feature>
<dbReference type="FunFam" id="3.80.10.10:FF:001167">
    <property type="entry name" value="Chaoptin"/>
    <property type="match status" value="1"/>
</dbReference>
<keyword evidence="10" id="KW-1185">Reference proteome</keyword>
<evidence type="ECO:0000256" key="2">
    <source>
        <dbReference type="ARBA" id="ARBA00022475"/>
    </source>
</evidence>
<dbReference type="Pfam" id="PF00560">
    <property type="entry name" value="LRR_1"/>
    <property type="match status" value="1"/>
</dbReference>
<dbReference type="InterPro" id="IPR032675">
    <property type="entry name" value="LRR_dom_sf"/>
</dbReference>
<feature type="chain" id="PRO_5042914422" description="Chaoptin" evidence="8">
    <location>
        <begin position="30"/>
        <end position="1360"/>
    </location>
</feature>
<sequence length="1360" mass="146689">MSLGALVKFGYSLVVAAVLLMMWASLARARRWPPEPWTSSAAAVAAAASGGGYGYGAELAFGATALGAAGDDGWPAAASGPPCFFNARCRCSRPEPDLGSVRCVGVPLLALPDAINSSRVFTLQLSHNGLLAVEPYFLQGTGVYRLHISHNPLAALPDEAFAGLERSMWELALPHCELAAVPSRALRHLQKLRLLDLTGNYISEVGAESWRGLEGSLQELSLADNLLAALPPDAFAALPQLEALDLGGNALLELDAAAFRAGPPRLARLALRHNLLANVPYRQLSPLTALKHLDLSYNRITGLHAPEGPGAPGDEGGAGAGAGVGGAGGDRQRLRWSLDSLRLDHNQIAFLPPNAFEQFEWLNRTSLDGNPITSVQVDAFRDAHVRELSFRGCGLADASAGAFSGLEGSLAWLDLSANNLTRLAAPLLERFGALRTLLLADNRAPGLRALAGPEMGVDPGRASALPGGAGAGGGAGRPGDAKPPPPRSSVFRVDLSGPDMGVVDLQELNRFQNLRSLAVSKLPRDTLSAEDLLNTGVDLEELRITRSNLRTIRNHAFAHARGLRVLDLAENEIATIEAEAFSEVGHSLTSLRLDNGLASSFSSVPAEAFRPLANLVELDLSNNRLRSMPEYALLALRRLRVLRIADNQLDQLADGTFQKDVHMRLEEVDMGFNQLPEVPSHAFKDLPALERLLLDDNQISRVGWQAFMNLPHLYELRLRGNKLAELPTEGFQNLPALRLLDVSWNALQALDLGAALDAVGTLAPSLVFNASHNNLWRLDSNGTGAPHVSVKVLDLSFNNLSLVSRGALRPVQTSLTRLLLSHNALRNASRAAFGRLPRLQELDLAHNHLQEIDFDAFRDSRRLQMLDLSYNELMDVPAELFRDLPSIRDVRLSHNRLRALPDALFSEDGLRRLDLSHNMLARMPAASLATLAAASIVRLDLQWNAISALHGQDVFSRFKSLQWLDLSGNRLVRLEDAAFAALPRLAHLRLAHNAELQVDARGRAFAGLRDSLLALSLENTSLTAAPELALPRLRDLSLAHNALAALPTELALNLTDLRELDLSFNRFQTVPPATHAMPALRELRLAGNPVTAVGDTSLLGVAERLTELDLRRLPLAFFEPGSLSKMAMLRTLRVSTYPEVHGLSVPALLHGTHALRTLHVDVPHGSTLTRELRGPLPHGLRNLTLSGPGLTELPEYLLEGVRGPELHLQLRNTSVSAVDGGVFRRAGARLRNLTLDVRNNSAASLASPAPASVEPGAGVGLFLADLHLRGDDWNCDCDLGWVEGWLRHQRQYLGRLAPDDLRLATCADRSNASLLGVLKEELECGWSNASARPRPSLLAVVVSSALLLVGYSAVAPPAAP</sequence>
<evidence type="ECO:0000313" key="9">
    <source>
        <dbReference type="EMBL" id="KAK7788932.1"/>
    </source>
</evidence>
<reference evidence="9 10" key="1">
    <citation type="submission" date="2024-03" db="EMBL/GenBank/DDBJ databases">
        <title>The genome assembly and annotation of the cricket Gryllus longicercus Weissman &amp; Gray.</title>
        <authorList>
            <person name="Szrajer S."/>
            <person name="Gray D."/>
            <person name="Ylla G."/>
        </authorList>
    </citation>
    <scope>NUCLEOTIDE SEQUENCE [LARGE SCALE GENOMIC DNA]</scope>
    <source>
        <strain evidence="9">DAG 2021-001</strain>
        <tissue evidence="9">Whole body minus gut</tissue>
    </source>
</reference>
<keyword evidence="4 8" id="KW-0732">Signal</keyword>
<dbReference type="Pfam" id="PF13855">
    <property type="entry name" value="LRR_8"/>
    <property type="match status" value="6"/>
</dbReference>
<keyword evidence="2" id="KW-1003">Cell membrane</keyword>
<proteinExistence type="predicted"/>
<dbReference type="PROSITE" id="PS51450">
    <property type="entry name" value="LRR"/>
    <property type="match status" value="4"/>
</dbReference>
<protein>
    <recommendedName>
        <fullName evidence="11">Chaoptin</fullName>
    </recommendedName>
</protein>
<organism evidence="9 10">
    <name type="scientific">Gryllus longicercus</name>
    <dbReference type="NCBI Taxonomy" id="2509291"/>
    <lineage>
        <taxon>Eukaryota</taxon>
        <taxon>Metazoa</taxon>
        <taxon>Ecdysozoa</taxon>
        <taxon>Arthropoda</taxon>
        <taxon>Hexapoda</taxon>
        <taxon>Insecta</taxon>
        <taxon>Pterygota</taxon>
        <taxon>Neoptera</taxon>
        <taxon>Polyneoptera</taxon>
        <taxon>Orthoptera</taxon>
        <taxon>Ensifera</taxon>
        <taxon>Gryllidea</taxon>
        <taxon>Grylloidea</taxon>
        <taxon>Gryllidae</taxon>
        <taxon>Gryllinae</taxon>
        <taxon>Gryllus</taxon>
    </lineage>
</organism>
<dbReference type="SUPFAM" id="SSF52058">
    <property type="entry name" value="L domain-like"/>
    <property type="match status" value="4"/>
</dbReference>
<evidence type="ECO:0000256" key="4">
    <source>
        <dbReference type="ARBA" id="ARBA00022729"/>
    </source>
</evidence>
<dbReference type="PANTHER" id="PTHR24373:SF275">
    <property type="entry name" value="TIR DOMAIN-CONTAINING PROTEIN"/>
    <property type="match status" value="1"/>
</dbReference>
<dbReference type="PRINTS" id="PR00019">
    <property type="entry name" value="LEURICHRPT"/>
</dbReference>
<evidence type="ECO:0000256" key="8">
    <source>
        <dbReference type="SAM" id="SignalP"/>
    </source>
</evidence>
<dbReference type="Gene3D" id="3.80.10.10">
    <property type="entry name" value="Ribonuclease Inhibitor"/>
    <property type="match status" value="6"/>
</dbReference>
<dbReference type="Proteomes" id="UP001378592">
    <property type="component" value="Unassembled WGS sequence"/>
</dbReference>
<comment type="subcellular location">
    <subcellularLocation>
        <location evidence="1">Cell membrane</location>
    </subcellularLocation>
</comment>
<comment type="caution">
    <text evidence="9">The sequence shown here is derived from an EMBL/GenBank/DDBJ whole genome shotgun (WGS) entry which is preliminary data.</text>
</comment>
<dbReference type="PANTHER" id="PTHR24373">
    <property type="entry name" value="SLIT RELATED LEUCINE-RICH REPEAT NEURONAL PROTEIN"/>
    <property type="match status" value="1"/>
</dbReference>
<evidence type="ECO:0000256" key="6">
    <source>
        <dbReference type="ARBA" id="ARBA00023136"/>
    </source>
</evidence>
<dbReference type="FunFam" id="3.80.10.10:FF:001164">
    <property type="entry name" value="GH01279p"/>
    <property type="match status" value="1"/>
</dbReference>
<evidence type="ECO:0000313" key="10">
    <source>
        <dbReference type="Proteomes" id="UP001378592"/>
    </source>
</evidence>
<dbReference type="SMART" id="SM00364">
    <property type="entry name" value="LRR_BAC"/>
    <property type="match status" value="9"/>
</dbReference>
<evidence type="ECO:0000256" key="5">
    <source>
        <dbReference type="ARBA" id="ARBA00022737"/>
    </source>
</evidence>
<dbReference type="InterPro" id="IPR001611">
    <property type="entry name" value="Leu-rich_rpt"/>
</dbReference>
<name>A0AAN9YYS1_9ORTH</name>
<dbReference type="SMART" id="SM00369">
    <property type="entry name" value="LRR_TYP"/>
    <property type="match status" value="27"/>
</dbReference>
<dbReference type="GO" id="GO:0005886">
    <property type="term" value="C:plasma membrane"/>
    <property type="evidence" value="ECO:0007669"/>
    <property type="project" value="UniProtKB-SubCell"/>
</dbReference>
<feature type="signal peptide" evidence="8">
    <location>
        <begin position="1"/>
        <end position="29"/>
    </location>
</feature>
<evidence type="ECO:0000256" key="1">
    <source>
        <dbReference type="ARBA" id="ARBA00004236"/>
    </source>
</evidence>
<dbReference type="GO" id="GO:0048468">
    <property type="term" value="P:cell development"/>
    <property type="evidence" value="ECO:0007669"/>
    <property type="project" value="UniProtKB-ARBA"/>
</dbReference>
<keyword evidence="6" id="KW-0472">Membrane</keyword>
<feature type="compositionally biased region" description="Gly residues" evidence="7">
    <location>
        <begin position="310"/>
        <end position="328"/>
    </location>
</feature>
<dbReference type="InterPro" id="IPR050328">
    <property type="entry name" value="Dev_Immune_Receptor"/>
</dbReference>
<accession>A0AAN9YYS1</accession>
<feature type="compositionally biased region" description="Gly residues" evidence="7">
    <location>
        <begin position="467"/>
        <end position="477"/>
    </location>
</feature>
<keyword evidence="3" id="KW-0433">Leucine-rich repeat</keyword>
<evidence type="ECO:0000256" key="3">
    <source>
        <dbReference type="ARBA" id="ARBA00022614"/>
    </source>
</evidence>
<dbReference type="EMBL" id="JAZDUA010000893">
    <property type="protein sequence ID" value="KAK7788932.1"/>
    <property type="molecule type" value="Genomic_DNA"/>
</dbReference>